<dbReference type="Gene3D" id="3.30.1050.10">
    <property type="entry name" value="SCP2 sterol-binding domain"/>
    <property type="match status" value="1"/>
</dbReference>
<dbReference type="HAMAP" id="MF_01812">
    <property type="entry name" value="Eis"/>
    <property type="match status" value="1"/>
</dbReference>
<dbReference type="EMBL" id="JBHUGD010000001">
    <property type="protein sequence ID" value="MFD1945364.1"/>
    <property type="molecule type" value="Genomic_DNA"/>
</dbReference>
<dbReference type="EC" id="2.3.1.-" evidence="6"/>
<evidence type="ECO:0000256" key="2">
    <source>
        <dbReference type="ARBA" id="ARBA00023315"/>
    </source>
</evidence>
<dbReference type="Proteomes" id="UP001597351">
    <property type="component" value="Unassembled WGS sequence"/>
</dbReference>
<sequence>MASQTVVVDRADDDERFLATDLLVWFDEPESAPTATQLEGVPPDQRFAARVEDGAHDPATYPGIYGVRPMQLSVPYAGGGRWVPMAGLTWVGVHPDHRRRGVLTEMLRHHVEQTHREGVAVSGLHASEAAIYGRHGWGLASQSTTLSLGRGTTFTAPGLDETAAATTTRLATETGDDLVRRTIECEQRVGEHQPGSVVGDEGYYRAVLRESPERLRDKEPRRMLFAVRDGVDVGLAAFRRTHKWEQHRPQGTLEVHALFGDPATRLALLRRLVDFDLMATVKLPETALDDPLWSWLGPRAASDVLPADNLWVRLVDLPAALPLRSYAADCDVVVDLVDPYAPWHAGRWRVVVDAGEGRAERTDAAADVELPVWALGAAYLGGGNLLAHQRAGLLPDAPAVGELWRAFRTDLPPATAIGF</sequence>
<keyword evidence="1 3" id="KW-0808">Transferase</keyword>
<dbReference type="NCBIfam" id="NF002367">
    <property type="entry name" value="PRK01346.1-4"/>
    <property type="match status" value="1"/>
</dbReference>
<proteinExistence type="inferred from homology"/>
<evidence type="ECO:0000256" key="1">
    <source>
        <dbReference type="ARBA" id="ARBA00022679"/>
    </source>
</evidence>
<protein>
    <submittedName>
        <fullName evidence="6">GNAT family N-acetyltransferase</fullName>
        <ecNumber evidence="6">2.3.1.-</ecNumber>
    </submittedName>
</protein>
<dbReference type="InterPro" id="IPR022902">
    <property type="entry name" value="NAcTrfase_Eis"/>
</dbReference>
<keyword evidence="2 3" id="KW-0012">Acyltransferase</keyword>
<evidence type="ECO:0000313" key="7">
    <source>
        <dbReference type="Proteomes" id="UP001597351"/>
    </source>
</evidence>
<feature type="active site" description="Proton donor" evidence="3">
    <location>
        <position position="132"/>
    </location>
</feature>
<feature type="binding site" evidence="3">
    <location>
        <begin position="99"/>
        <end position="104"/>
    </location>
    <ligand>
        <name>acetyl-CoA</name>
        <dbReference type="ChEBI" id="CHEBI:57288"/>
    </ligand>
</feature>
<evidence type="ECO:0000259" key="5">
    <source>
        <dbReference type="Pfam" id="PF17668"/>
    </source>
</evidence>
<comment type="caution">
    <text evidence="6">The sequence shown here is derived from an EMBL/GenBank/DDBJ whole genome shotgun (WGS) entry which is preliminary data.</text>
</comment>
<dbReference type="PANTHER" id="PTHR37817">
    <property type="entry name" value="N-ACETYLTRANSFERASE EIS"/>
    <property type="match status" value="1"/>
</dbReference>
<accession>A0ABW4TIE1</accession>
<dbReference type="RefSeq" id="WP_343915745.1">
    <property type="nucleotide sequence ID" value="NZ_BAAAJT010000002.1"/>
</dbReference>
<dbReference type="Pfam" id="PF13527">
    <property type="entry name" value="Acetyltransf_9"/>
    <property type="match status" value="1"/>
</dbReference>
<keyword evidence="7" id="KW-1185">Reference proteome</keyword>
<organism evidence="6 7">
    <name type="scientific">Nocardioides aestuarii</name>
    <dbReference type="NCBI Taxonomy" id="252231"/>
    <lineage>
        <taxon>Bacteria</taxon>
        <taxon>Bacillati</taxon>
        <taxon>Actinomycetota</taxon>
        <taxon>Actinomycetes</taxon>
        <taxon>Propionibacteriales</taxon>
        <taxon>Nocardioidaceae</taxon>
        <taxon>Nocardioides</taxon>
    </lineage>
</organism>
<dbReference type="InterPro" id="IPR016181">
    <property type="entry name" value="Acyl_CoA_acyltransferase"/>
</dbReference>
<dbReference type="Pfam" id="PF13530">
    <property type="entry name" value="SCP2_2"/>
    <property type="match status" value="1"/>
</dbReference>
<dbReference type="InterPro" id="IPR041380">
    <property type="entry name" value="Acetyltransf_17"/>
</dbReference>
<feature type="domain" description="Enhanced intracellular survival protein" evidence="4">
    <location>
        <begin position="317"/>
        <end position="413"/>
    </location>
</feature>
<dbReference type="InterPro" id="IPR051554">
    <property type="entry name" value="Acetyltransferase_Eis"/>
</dbReference>
<dbReference type="CDD" id="cd04301">
    <property type="entry name" value="NAT_SF"/>
    <property type="match status" value="1"/>
</dbReference>
<dbReference type="SUPFAM" id="SSF55729">
    <property type="entry name" value="Acyl-CoA N-acyltransferases (Nat)"/>
    <property type="match status" value="1"/>
</dbReference>
<reference evidence="7" key="1">
    <citation type="journal article" date="2019" name="Int. J. Syst. Evol. Microbiol.">
        <title>The Global Catalogue of Microorganisms (GCM) 10K type strain sequencing project: providing services to taxonomists for standard genome sequencing and annotation.</title>
        <authorList>
            <consortium name="The Broad Institute Genomics Platform"/>
            <consortium name="The Broad Institute Genome Sequencing Center for Infectious Disease"/>
            <person name="Wu L."/>
            <person name="Ma J."/>
        </authorList>
    </citation>
    <scope>NUCLEOTIDE SEQUENCE [LARGE SCALE GENOMIC DNA]</scope>
    <source>
        <strain evidence="7">CGMCC 1.12477</strain>
    </source>
</reference>
<evidence type="ECO:0000313" key="6">
    <source>
        <dbReference type="EMBL" id="MFD1945364.1"/>
    </source>
</evidence>
<dbReference type="Pfam" id="PF17668">
    <property type="entry name" value="Acetyltransf_17"/>
    <property type="match status" value="1"/>
</dbReference>
<gene>
    <name evidence="6" type="ORF">ACFSDE_01055</name>
</gene>
<feature type="binding site" evidence="3">
    <location>
        <begin position="127"/>
        <end position="128"/>
    </location>
    <ligand>
        <name>acetyl-CoA</name>
        <dbReference type="ChEBI" id="CHEBI:57288"/>
    </ligand>
</feature>
<evidence type="ECO:0000256" key="3">
    <source>
        <dbReference type="HAMAP-Rule" id="MF_01812"/>
    </source>
</evidence>
<dbReference type="InterPro" id="IPR025559">
    <property type="entry name" value="Eis_dom"/>
</dbReference>
<feature type="domain" description="Eis-like acetyltransferase" evidence="5">
    <location>
        <begin position="200"/>
        <end position="296"/>
    </location>
</feature>
<dbReference type="PANTHER" id="PTHR37817:SF1">
    <property type="entry name" value="N-ACETYLTRANSFERASE EIS"/>
    <property type="match status" value="1"/>
</dbReference>
<comment type="similarity">
    <text evidence="3">Belongs to the acetyltransferase Eis family.</text>
</comment>
<name>A0ABW4TIE1_9ACTN</name>
<dbReference type="InterPro" id="IPR036527">
    <property type="entry name" value="SCP2_sterol-bd_dom_sf"/>
</dbReference>
<dbReference type="GO" id="GO:0016746">
    <property type="term" value="F:acyltransferase activity"/>
    <property type="evidence" value="ECO:0007669"/>
    <property type="project" value="UniProtKB-KW"/>
</dbReference>
<evidence type="ECO:0000259" key="4">
    <source>
        <dbReference type="Pfam" id="PF13530"/>
    </source>
</evidence>
<feature type="binding site" evidence="3">
    <location>
        <begin position="91"/>
        <end position="93"/>
    </location>
    <ligand>
        <name>acetyl-CoA</name>
        <dbReference type="ChEBI" id="CHEBI:57288"/>
    </ligand>
</feature>
<comment type="subunit">
    <text evidence="3">Homohexamer; trimer of dimers.</text>
</comment>
<dbReference type="Gene3D" id="3.40.630.30">
    <property type="match status" value="2"/>
</dbReference>
<feature type="active site" description="Proton acceptor; via carboxylate" evidence="3">
    <location>
        <position position="419"/>
    </location>
</feature>
<dbReference type="SUPFAM" id="SSF55718">
    <property type="entry name" value="SCP-like"/>
    <property type="match status" value="1"/>
</dbReference>